<dbReference type="EMBL" id="WHUV01000001">
    <property type="protein sequence ID" value="MQA52594.1"/>
    <property type="molecule type" value="Genomic_DNA"/>
</dbReference>
<organism evidence="1 2">
    <name type="scientific">Pseudomonas piscis</name>
    <dbReference type="NCBI Taxonomy" id="2614538"/>
    <lineage>
        <taxon>Bacteria</taxon>
        <taxon>Pseudomonadati</taxon>
        <taxon>Pseudomonadota</taxon>
        <taxon>Gammaproteobacteria</taxon>
        <taxon>Pseudomonadales</taxon>
        <taxon>Pseudomonadaceae</taxon>
        <taxon>Pseudomonas</taxon>
    </lineage>
</organism>
<proteinExistence type="predicted"/>
<evidence type="ECO:0000313" key="1">
    <source>
        <dbReference type="EMBL" id="MQA52594.1"/>
    </source>
</evidence>
<name>A0A7X1PI42_9PSED</name>
<gene>
    <name evidence="1" type="ORF">GDH07_04535</name>
</gene>
<accession>A0A7X1PI42</accession>
<protein>
    <submittedName>
        <fullName evidence="1">Uncharacterized protein</fullName>
    </submittedName>
</protein>
<evidence type="ECO:0000313" key="2">
    <source>
        <dbReference type="Proteomes" id="UP000486534"/>
    </source>
</evidence>
<comment type="caution">
    <text evidence="1">The sequence shown here is derived from an EMBL/GenBank/DDBJ whole genome shotgun (WGS) entry which is preliminary data.</text>
</comment>
<dbReference type="RefSeq" id="WP_152896779.1">
    <property type="nucleotide sequence ID" value="NZ_WHUV01000001.1"/>
</dbReference>
<reference evidence="1 2" key="1">
    <citation type="submission" date="2019-10" db="EMBL/GenBank/DDBJ databases">
        <title>Pseudomonas dajingensis sp. nov., isolated from the profound head ulcers of farmed Murray cod (Maccullochella peelii peelii).</title>
        <authorList>
            <person name="Liu Y."/>
        </authorList>
    </citation>
    <scope>NUCLEOTIDE SEQUENCE [LARGE SCALE GENOMIC DNA]</scope>
    <source>
        <strain evidence="1 2">MC042</strain>
    </source>
</reference>
<sequence>MNYGMIIKNPDGDTLVDSNFLNYSLGSSGVTDCGVGVTQVSFKASINSANLPIICVAQWSGAGLIGGITVLGAPGAWTGISVRVRGAAIKLDWQVYATDLPPGERWTLSVFNEKDKCVFDAGRRMLTFSGEISGETSGWVKAGGSPFVNGRDDLFHYGTSPVKNGQYVALGLLAFAFFGLTNSNFGPVSVVTEVGFGWESAGRPLLFLESFMDAPAGMFPYGIPGAVFFDLPSMPILNV</sequence>
<dbReference type="Proteomes" id="UP000486534">
    <property type="component" value="Unassembled WGS sequence"/>
</dbReference>
<dbReference type="AlphaFoldDB" id="A0A7X1PI42"/>